<evidence type="ECO:0000259" key="9">
    <source>
        <dbReference type="Pfam" id="PF08281"/>
    </source>
</evidence>
<feature type="compositionally biased region" description="Basic and acidic residues" evidence="7">
    <location>
        <begin position="376"/>
        <end position="391"/>
    </location>
</feature>
<accession>A0A9X3S2D0</accession>
<gene>
    <name evidence="10" type="ORF">OM076_24175</name>
</gene>
<evidence type="ECO:0000256" key="6">
    <source>
        <dbReference type="RuleBase" id="RU000716"/>
    </source>
</evidence>
<keyword evidence="2 6" id="KW-0805">Transcription regulation</keyword>
<dbReference type="Proteomes" id="UP001149140">
    <property type="component" value="Unassembled WGS sequence"/>
</dbReference>
<evidence type="ECO:0000259" key="8">
    <source>
        <dbReference type="Pfam" id="PF04542"/>
    </source>
</evidence>
<feature type="domain" description="RNA polymerase sigma-70 region 2" evidence="8">
    <location>
        <begin position="44"/>
        <end position="110"/>
    </location>
</feature>
<feature type="compositionally biased region" description="Low complexity" evidence="7">
    <location>
        <begin position="392"/>
        <end position="415"/>
    </location>
</feature>
<dbReference type="CDD" id="cd06171">
    <property type="entry name" value="Sigma70_r4"/>
    <property type="match status" value="1"/>
</dbReference>
<dbReference type="SUPFAM" id="SSF88946">
    <property type="entry name" value="Sigma2 domain of RNA polymerase sigma factors"/>
    <property type="match status" value="1"/>
</dbReference>
<dbReference type="NCBIfam" id="TIGR02937">
    <property type="entry name" value="sigma70-ECF"/>
    <property type="match status" value="1"/>
</dbReference>
<evidence type="ECO:0000256" key="4">
    <source>
        <dbReference type="ARBA" id="ARBA00023125"/>
    </source>
</evidence>
<evidence type="ECO:0000313" key="11">
    <source>
        <dbReference type="Proteomes" id="UP001149140"/>
    </source>
</evidence>
<feature type="compositionally biased region" description="Polar residues" evidence="7">
    <location>
        <begin position="422"/>
        <end position="449"/>
    </location>
</feature>
<dbReference type="GO" id="GO:0006950">
    <property type="term" value="P:response to stress"/>
    <property type="evidence" value="ECO:0007669"/>
    <property type="project" value="UniProtKB-ARBA"/>
</dbReference>
<feature type="domain" description="RNA polymerase sigma factor 70 region 4 type 2" evidence="9">
    <location>
        <begin position="146"/>
        <end position="190"/>
    </location>
</feature>
<dbReference type="RefSeq" id="WP_270042637.1">
    <property type="nucleotide sequence ID" value="NZ_JAPDOD010000024.1"/>
</dbReference>
<reference evidence="10" key="1">
    <citation type="submission" date="2022-10" db="EMBL/GenBank/DDBJ databases">
        <title>The WGS of Solirubrobacter ginsenosidimutans DSM 21036.</title>
        <authorList>
            <person name="Jiang Z."/>
        </authorList>
    </citation>
    <scope>NUCLEOTIDE SEQUENCE</scope>
    <source>
        <strain evidence="10">DSM 21036</strain>
    </source>
</reference>
<dbReference type="InterPro" id="IPR013324">
    <property type="entry name" value="RNA_pol_sigma_r3/r4-like"/>
</dbReference>
<dbReference type="GO" id="GO:0003677">
    <property type="term" value="F:DNA binding"/>
    <property type="evidence" value="ECO:0007669"/>
    <property type="project" value="UniProtKB-KW"/>
</dbReference>
<proteinExistence type="inferred from homology"/>
<dbReference type="InterPro" id="IPR007627">
    <property type="entry name" value="RNA_pol_sigma70_r2"/>
</dbReference>
<evidence type="ECO:0000256" key="1">
    <source>
        <dbReference type="ARBA" id="ARBA00010641"/>
    </source>
</evidence>
<evidence type="ECO:0000256" key="5">
    <source>
        <dbReference type="ARBA" id="ARBA00023163"/>
    </source>
</evidence>
<dbReference type="InterPro" id="IPR000838">
    <property type="entry name" value="RNA_pol_sigma70_ECF_CS"/>
</dbReference>
<keyword evidence="4 6" id="KW-0238">DNA-binding</keyword>
<feature type="compositionally biased region" description="Pro residues" evidence="7">
    <location>
        <begin position="459"/>
        <end position="471"/>
    </location>
</feature>
<keyword evidence="3 6" id="KW-0731">Sigma factor</keyword>
<dbReference type="InterPro" id="IPR013325">
    <property type="entry name" value="RNA_pol_sigma_r2"/>
</dbReference>
<feature type="compositionally biased region" description="Pro residues" evidence="7">
    <location>
        <begin position="479"/>
        <end position="509"/>
    </location>
</feature>
<dbReference type="PANTHER" id="PTHR43133:SF8">
    <property type="entry name" value="RNA POLYMERASE SIGMA FACTOR HI_1459-RELATED"/>
    <property type="match status" value="1"/>
</dbReference>
<dbReference type="Pfam" id="PF04542">
    <property type="entry name" value="Sigma70_r2"/>
    <property type="match status" value="1"/>
</dbReference>
<sequence length="522" mass="54271">MEASALQHAGAAGLHGRSPLLRLQSDERLVALIRRGNHHAFEALVARYQSRLLAFCRHMLSSREDAEDVLQEVFAAAFNAMLADEREINVRPWLYRIARNRSLNHLRRAQAVGMDSMDIHLSEGGLTTADKVHKREEFRLLIADVQDLPETQRTALLLREIDALSYDQIAEAMETTVPSVKSLLVRARVSLAEAAEARLLSCDEVRLELGEVAEGLTRTSAPVRRHLRTCDRCTAFKKQLRSTNKALASLYPVGPLILLKKLLITHIGTGAATGSAAAAGGAAASSAGAGAALQVGFTAFATKAAAGLAAAAIVTAGAVEVQHAAKPRTDRHTAVAQLRPADKAAAPAPTAVPTRPPVLAASAPQSSEPNTHKVKLTKETERKVAAAKDKPTATPTGTPAASATPTSTSTPTAEAKGGDTTALPTDTLGTAQPGSGSYEQPTPTPTSSGPILASVQPSEPTPEPATTPSPTPEQSATPSAPPAPTPTPQPVVTPAPTPAPSTTPAPSPESTPSGDEAPPSGN</sequence>
<comment type="similarity">
    <text evidence="1 6">Belongs to the sigma-70 factor family. ECF subfamily.</text>
</comment>
<name>A0A9X3S2D0_9ACTN</name>
<comment type="caution">
    <text evidence="10">The sequence shown here is derived from an EMBL/GenBank/DDBJ whole genome shotgun (WGS) entry which is preliminary data.</text>
</comment>
<dbReference type="Gene3D" id="1.10.1740.10">
    <property type="match status" value="1"/>
</dbReference>
<feature type="compositionally biased region" description="Low complexity" evidence="7">
    <location>
        <begin position="336"/>
        <end position="361"/>
    </location>
</feature>
<keyword evidence="11" id="KW-1185">Reference proteome</keyword>
<dbReference type="PANTHER" id="PTHR43133">
    <property type="entry name" value="RNA POLYMERASE ECF-TYPE SIGMA FACTO"/>
    <property type="match status" value="1"/>
</dbReference>
<organism evidence="10 11">
    <name type="scientific">Solirubrobacter ginsenosidimutans</name>
    <dbReference type="NCBI Taxonomy" id="490573"/>
    <lineage>
        <taxon>Bacteria</taxon>
        <taxon>Bacillati</taxon>
        <taxon>Actinomycetota</taxon>
        <taxon>Thermoleophilia</taxon>
        <taxon>Solirubrobacterales</taxon>
        <taxon>Solirubrobacteraceae</taxon>
        <taxon>Solirubrobacter</taxon>
    </lineage>
</organism>
<evidence type="ECO:0000256" key="7">
    <source>
        <dbReference type="SAM" id="MobiDB-lite"/>
    </source>
</evidence>
<dbReference type="AlphaFoldDB" id="A0A9X3S2D0"/>
<keyword evidence="5 6" id="KW-0804">Transcription</keyword>
<dbReference type="InterPro" id="IPR039425">
    <property type="entry name" value="RNA_pol_sigma-70-like"/>
</dbReference>
<evidence type="ECO:0000256" key="3">
    <source>
        <dbReference type="ARBA" id="ARBA00023082"/>
    </source>
</evidence>
<dbReference type="GO" id="GO:0016987">
    <property type="term" value="F:sigma factor activity"/>
    <property type="evidence" value="ECO:0007669"/>
    <property type="project" value="UniProtKB-KW"/>
</dbReference>
<dbReference type="PROSITE" id="PS01063">
    <property type="entry name" value="SIGMA70_ECF"/>
    <property type="match status" value="1"/>
</dbReference>
<dbReference type="Gene3D" id="1.10.10.10">
    <property type="entry name" value="Winged helix-like DNA-binding domain superfamily/Winged helix DNA-binding domain"/>
    <property type="match status" value="1"/>
</dbReference>
<dbReference type="InterPro" id="IPR013249">
    <property type="entry name" value="RNA_pol_sigma70_r4_t2"/>
</dbReference>
<protein>
    <recommendedName>
        <fullName evidence="6">RNA polymerase sigma factor</fullName>
    </recommendedName>
</protein>
<dbReference type="InterPro" id="IPR014284">
    <property type="entry name" value="RNA_pol_sigma-70_dom"/>
</dbReference>
<evidence type="ECO:0000256" key="2">
    <source>
        <dbReference type="ARBA" id="ARBA00023015"/>
    </source>
</evidence>
<dbReference type="InterPro" id="IPR036388">
    <property type="entry name" value="WH-like_DNA-bd_sf"/>
</dbReference>
<dbReference type="GO" id="GO:0006352">
    <property type="term" value="P:DNA-templated transcription initiation"/>
    <property type="evidence" value="ECO:0007669"/>
    <property type="project" value="InterPro"/>
</dbReference>
<evidence type="ECO:0000313" key="10">
    <source>
        <dbReference type="EMBL" id="MDA0163394.1"/>
    </source>
</evidence>
<dbReference type="SUPFAM" id="SSF88659">
    <property type="entry name" value="Sigma3 and sigma4 domains of RNA polymerase sigma factors"/>
    <property type="match status" value="1"/>
</dbReference>
<feature type="region of interest" description="Disordered" evidence="7">
    <location>
        <begin position="324"/>
        <end position="522"/>
    </location>
</feature>
<dbReference type="Pfam" id="PF08281">
    <property type="entry name" value="Sigma70_r4_2"/>
    <property type="match status" value="1"/>
</dbReference>
<dbReference type="EMBL" id="JAPDOD010000024">
    <property type="protein sequence ID" value="MDA0163394.1"/>
    <property type="molecule type" value="Genomic_DNA"/>
</dbReference>